<reference evidence="3" key="1">
    <citation type="submission" date="2024-02" db="EMBL/GenBank/DDBJ databases">
        <authorList>
            <consortium name="ELIXIR-Norway"/>
            <consortium name="Elixir Norway"/>
        </authorList>
    </citation>
    <scope>NUCLEOTIDE SEQUENCE</scope>
</reference>
<feature type="region of interest" description="Disordered" evidence="1">
    <location>
        <begin position="54"/>
        <end position="237"/>
    </location>
</feature>
<evidence type="ECO:0000313" key="3">
    <source>
        <dbReference type="EMBL" id="CAK9204800.1"/>
    </source>
</evidence>
<dbReference type="InterPro" id="IPR040387">
    <property type="entry name" value="RIN4/NOI4"/>
</dbReference>
<proteinExistence type="predicted"/>
<feature type="region of interest" description="Disordered" evidence="1">
    <location>
        <begin position="256"/>
        <end position="302"/>
    </location>
</feature>
<dbReference type="Pfam" id="PF05627">
    <property type="entry name" value="AvrRpt-cleavage"/>
    <property type="match status" value="2"/>
</dbReference>
<feature type="compositionally biased region" description="Basic and acidic residues" evidence="1">
    <location>
        <begin position="75"/>
        <end position="98"/>
    </location>
</feature>
<dbReference type="EMBL" id="OZ019906">
    <property type="protein sequence ID" value="CAK9204800.1"/>
    <property type="molecule type" value="Genomic_DNA"/>
</dbReference>
<name>A0ABP0TTT2_9BRYO</name>
<feature type="domain" description="RIN4 pathogenic type III effector avirulence factor Avr cleavage site" evidence="2">
    <location>
        <begin position="3"/>
        <end position="33"/>
    </location>
</feature>
<feature type="compositionally biased region" description="Basic and acidic residues" evidence="1">
    <location>
        <begin position="133"/>
        <end position="151"/>
    </location>
</feature>
<dbReference type="InterPro" id="IPR008700">
    <property type="entry name" value="TypeIII_avirulence_cleave"/>
</dbReference>
<evidence type="ECO:0000259" key="2">
    <source>
        <dbReference type="Pfam" id="PF05627"/>
    </source>
</evidence>
<sequence>MQNRPHVPKFGNWDANANTPAYTAVFEHARAEKGGKIINPNDPAENPALAAAYGYLPPSEDRPVAPRGRTAVEAPHQRHEHAPSQEEADTQHQTEHPGRYSQEPSANRADNPRYVGRGGPAGGPTRAAVPSDPPRRGVIDRDSNHNSDRSSAEGSSHNTDRSPMHPSYPGRLTTREAGRGASSPAWEKGRRASGDDGSVFAPGTPVNKSRLRAGAGRPEEPPAKGGTLPKFGAWDAKDPTAGEGFTMIFNKASVEKKEGGPVRIPQMNEPAASSFEDPHQRQPSEQSRKQTQSSGWLCCFSK</sequence>
<feature type="compositionally biased region" description="Basic and acidic residues" evidence="1">
    <location>
        <begin position="276"/>
        <end position="288"/>
    </location>
</feature>
<keyword evidence="4" id="KW-1185">Reference proteome</keyword>
<dbReference type="PANTHER" id="PTHR33159:SF101">
    <property type="entry name" value="OS04G0379600 PROTEIN"/>
    <property type="match status" value="1"/>
</dbReference>
<evidence type="ECO:0000313" key="4">
    <source>
        <dbReference type="Proteomes" id="UP001497512"/>
    </source>
</evidence>
<organism evidence="3 4">
    <name type="scientific">Sphagnum troendelagicum</name>
    <dbReference type="NCBI Taxonomy" id="128251"/>
    <lineage>
        <taxon>Eukaryota</taxon>
        <taxon>Viridiplantae</taxon>
        <taxon>Streptophyta</taxon>
        <taxon>Embryophyta</taxon>
        <taxon>Bryophyta</taxon>
        <taxon>Sphagnophytina</taxon>
        <taxon>Sphagnopsida</taxon>
        <taxon>Sphagnales</taxon>
        <taxon>Sphagnaceae</taxon>
        <taxon>Sphagnum</taxon>
    </lineage>
</organism>
<accession>A0ABP0TTT2</accession>
<gene>
    <name evidence="3" type="ORF">CSSPTR1EN2_LOCUS7567</name>
</gene>
<dbReference type="Proteomes" id="UP001497512">
    <property type="component" value="Chromosome 14"/>
</dbReference>
<dbReference type="PANTHER" id="PTHR33159">
    <property type="entry name" value="RPM1-INTERACTING PROTEIN 4 (RIN4) FAMILY PROTEIN"/>
    <property type="match status" value="1"/>
</dbReference>
<protein>
    <recommendedName>
        <fullName evidence="2">RIN4 pathogenic type III effector avirulence factor Avr cleavage site domain-containing protein</fullName>
    </recommendedName>
</protein>
<evidence type="ECO:0000256" key="1">
    <source>
        <dbReference type="SAM" id="MobiDB-lite"/>
    </source>
</evidence>
<feature type="domain" description="RIN4 pathogenic type III effector avirulence factor Avr cleavage site" evidence="2">
    <location>
        <begin position="224"/>
        <end position="257"/>
    </location>
</feature>